<dbReference type="Gene3D" id="3.55.50.10">
    <property type="entry name" value="Baseplate protein-like domains"/>
    <property type="match status" value="1"/>
</dbReference>
<proteinExistence type="predicted"/>
<evidence type="ECO:0000313" key="3">
    <source>
        <dbReference type="Proteomes" id="UP000037084"/>
    </source>
</evidence>
<protein>
    <submittedName>
        <fullName evidence="2">Type IV secretion protein Rhs</fullName>
    </submittedName>
</protein>
<evidence type="ECO:0000259" key="1">
    <source>
        <dbReference type="Pfam" id="PF04717"/>
    </source>
</evidence>
<feature type="domain" description="Gp5/Type VI secretion system Vgr protein OB-fold" evidence="1">
    <location>
        <begin position="385"/>
        <end position="459"/>
    </location>
</feature>
<sequence>MSGSEPGGRSFAADPIVEAPGELPQIWAAQLVSCVVDENVGLPDTAVLTYRDPDHEFLRATGITIGSPLRVSVMTVKGQARERLFNGEVTALEIDRDRTGSFTVVRAYSKAHRLQRGRKVVAYRNMTAAAIVRKVAAGAGLSVGKVEAAPVTYKQLSQANVSDWDFLQYLAGESGAQVRVDDQGLLQFTRPVKASGAPAPSTSAVRNPLVLEYGRNLLALRAALSAADGSSTVQVRGWDVTTKRPLVAQQPSVVSDTVVPGLSPALAARFGKSAVAVTDTPYRTQAETTAVAKAAADRISSGFGELEAVAEGNPLLRAGKAVALGNVGQAFSGRYTATAVQHVLEPHGGYRTTVWVSSSPDRSLAGLVTGANAPGRGPRIPGLAIGVVTDVREPNGSERGAVRLKFPWLDDTYVSDWVRTVQWGGKGGGGVVSPEVNDEVLVGFEQGLLDSPYVLGGLYNGVDQPSPHDVPLIDKTSGKVNRRSVVSRSGHRVELLDAAAPGPSGLRLVTGDERLEVRMDDRRDRIELTVYAGRGRPLTSVVLDKAGITLDAGKGSVKVSGRQVDIDGTAGVSIGGRSVKVNGTTDVTVNGGLLAVLKARLIRIN</sequence>
<dbReference type="Gene3D" id="2.30.110.50">
    <property type="match status" value="1"/>
</dbReference>
<dbReference type="InterPro" id="IPR006531">
    <property type="entry name" value="Gp5/Vgr_OB"/>
</dbReference>
<dbReference type="NCBIfam" id="NF033848">
    <property type="entry name" value="VgrG_rel"/>
    <property type="match status" value="1"/>
</dbReference>
<accession>A0A0L8MZB2</accession>
<comment type="caution">
    <text evidence="2">The sequence shown here is derived from an EMBL/GenBank/DDBJ whole genome shotgun (WGS) entry which is preliminary data.</text>
</comment>
<dbReference type="Pfam" id="PF05954">
    <property type="entry name" value="Phage_GPD"/>
    <property type="match status" value="1"/>
</dbReference>
<gene>
    <name evidence="2" type="ORF">ADK75_10070</name>
</gene>
<organism evidence="2 3">
    <name type="scientific">Streptomyces virginiae</name>
    <name type="common">Streptomyces cinnamonensis</name>
    <dbReference type="NCBI Taxonomy" id="1961"/>
    <lineage>
        <taxon>Bacteria</taxon>
        <taxon>Bacillati</taxon>
        <taxon>Actinomycetota</taxon>
        <taxon>Actinomycetes</taxon>
        <taxon>Kitasatosporales</taxon>
        <taxon>Streptomycetaceae</taxon>
        <taxon>Streptomyces</taxon>
    </lineage>
</organism>
<dbReference type="Pfam" id="PF04717">
    <property type="entry name" value="Phage_base_V"/>
    <property type="match status" value="1"/>
</dbReference>
<dbReference type="Proteomes" id="UP000037084">
    <property type="component" value="Unassembled WGS sequence"/>
</dbReference>
<dbReference type="OrthoDB" id="1907165at2"/>
<dbReference type="RefSeq" id="WP_030388069.1">
    <property type="nucleotide sequence ID" value="NZ_LGUV01000074.1"/>
</dbReference>
<dbReference type="Gene3D" id="2.40.50.230">
    <property type="entry name" value="Gp5 N-terminal domain"/>
    <property type="match status" value="1"/>
</dbReference>
<dbReference type="Gene3D" id="4.10.220.110">
    <property type="match status" value="1"/>
</dbReference>
<reference evidence="3" key="1">
    <citation type="submission" date="2015-07" db="EMBL/GenBank/DDBJ databases">
        <authorList>
            <consortium name="Consortium for Microbial Forensics and Genomics (microFORGE)"/>
            <person name="Knight B.M."/>
            <person name="Roberts D.P."/>
            <person name="Lin D."/>
            <person name="Hari K."/>
            <person name="Fletcher J."/>
            <person name="Melcher U."/>
            <person name="Blagden T."/>
            <person name="Winegar R.A."/>
        </authorList>
    </citation>
    <scope>NUCLEOTIDE SEQUENCE [LARGE SCALE GENOMIC DNA]</scope>
    <source>
        <strain evidence="3">NRRL B-1447</strain>
    </source>
</reference>
<evidence type="ECO:0000313" key="2">
    <source>
        <dbReference type="EMBL" id="KOG55762.1"/>
    </source>
</evidence>
<dbReference type="AlphaFoldDB" id="A0A0L8MZB2"/>
<dbReference type="InterPro" id="IPR047702">
    <property type="entry name" value="VgrG-rel"/>
</dbReference>
<dbReference type="SUPFAM" id="SSF69255">
    <property type="entry name" value="gp5 N-terminal domain-like"/>
    <property type="match status" value="1"/>
</dbReference>
<dbReference type="PATRIC" id="fig|1961.12.peg.2309"/>
<dbReference type="EMBL" id="LGUV01000074">
    <property type="protein sequence ID" value="KOG55762.1"/>
    <property type="molecule type" value="Genomic_DNA"/>
</dbReference>
<dbReference type="InterPro" id="IPR037026">
    <property type="entry name" value="Vgr_OB-fold_dom_sf"/>
</dbReference>
<dbReference type="eggNOG" id="COG3500">
    <property type="taxonomic scope" value="Bacteria"/>
</dbReference>
<dbReference type="SUPFAM" id="SSF69279">
    <property type="entry name" value="Phage tail proteins"/>
    <property type="match status" value="1"/>
</dbReference>
<name>A0A0L8MZB2_STRVG</name>